<dbReference type="AlphaFoldDB" id="A0A724WM66"/>
<proteinExistence type="predicted"/>
<comment type="caution">
    <text evidence="1">The sequence shown here is derived from an EMBL/GenBank/DDBJ whole genome shotgun (WGS) entry which is preliminary data.</text>
</comment>
<dbReference type="EMBL" id="DAAQRD010000072">
    <property type="protein sequence ID" value="HAE0521051.1"/>
    <property type="molecule type" value="Genomic_DNA"/>
</dbReference>
<feature type="non-terminal residue" evidence="1">
    <location>
        <position position="1"/>
    </location>
</feature>
<reference evidence="1" key="2">
    <citation type="submission" date="2019-01" db="EMBL/GenBank/DDBJ databases">
        <authorList>
            <consortium name="NCBI Pathogen Detection Project"/>
        </authorList>
    </citation>
    <scope>NUCLEOTIDE SEQUENCE</scope>
    <source>
        <strain evidence="1">P125109</strain>
    </source>
</reference>
<name>A0A724WM66_SALEP</name>
<accession>A0A724WM66</accession>
<protein>
    <submittedName>
        <fullName evidence="1">Uncharacterized protein</fullName>
    </submittedName>
</protein>
<evidence type="ECO:0000313" key="1">
    <source>
        <dbReference type="EMBL" id="HAE0521051.1"/>
    </source>
</evidence>
<gene>
    <name evidence="1" type="ORF">G2720_24990</name>
</gene>
<sequence length="184" mass="20586">GDFNVAKQVTDKSIYRSFYLAALDYAQKIEDGVKSGTDEKELQVGQAEGYASLLAVEKSLADGEEETVKILKERYDFSKTKPADVSYKEIEGLFAQALTEKVDESYEETQEAIEKKDIDTARAKAMEANLFIVAMKPTLENRLGKEKVAQITKDANEWFALVEKGDVKAKMIGERITDALKPFN</sequence>
<organism evidence="1">
    <name type="scientific">Salmonella enteritidis PT4 (strain P125109)</name>
    <dbReference type="NCBI Taxonomy" id="550537"/>
    <lineage>
        <taxon>Bacteria</taxon>
        <taxon>Pseudomonadati</taxon>
        <taxon>Pseudomonadota</taxon>
        <taxon>Gammaproteobacteria</taxon>
        <taxon>Enterobacterales</taxon>
        <taxon>Enterobacteriaceae</taxon>
        <taxon>Salmonella</taxon>
    </lineage>
</organism>
<reference evidence="1" key="1">
    <citation type="journal article" date="2018" name="Genome Biol.">
        <title>SKESA: strategic k-mer extension for scrupulous assemblies.</title>
        <authorList>
            <person name="Souvorov A."/>
            <person name="Agarwala R."/>
            <person name="Lipman D.J."/>
        </authorList>
    </citation>
    <scope>NUCLEOTIDE SEQUENCE</scope>
    <source>
        <strain evidence="1">P125109</strain>
    </source>
</reference>